<name>A0ABD2ZZ49_9GENT</name>
<evidence type="ECO:0000256" key="6">
    <source>
        <dbReference type="ARBA" id="ARBA00022777"/>
    </source>
</evidence>
<sequence length="410" mass="46457">MPQLLPILLRKELESLQVLEQSVPQKEEITSKSTQDPASLTRGKDNAPFRKLLSVWPWKAKNRGNKQQAEVSLLESKLPLFSYETLAKATDNFHPENKIANCGFGTVYKGILFNGQEIAVKVLLNSATGMINEFTNKVEATSKLQHCNVIRLLGCCAERELNMLVLEYMPNKSLDICLFDPEKRDVLDWSRRASIIQGIARGLLYLHRNSRLKIIHRDLKLSNILLDRELNPKISDFGLARILESNQVMDVTWRVVGTFGYMAPEYALDGIFSEKSDIFSYGVLLLEIVSGKSNSGFLREWHYTLNLIGHAWKLWNDNETMQLVDPSCSSESFETEISKYLHVGLLCVQDSSTERPDMSTVISMLCGEIAELPRPKLRLGLRVGLSETEFPQHRGDYSVDDFSITTVDGR</sequence>
<dbReference type="EMBL" id="JBJUIK010000007">
    <property type="protein sequence ID" value="KAL3523615.1"/>
    <property type="molecule type" value="Genomic_DNA"/>
</dbReference>
<keyword evidence="15" id="KW-1185">Reference proteome</keyword>
<dbReference type="InterPro" id="IPR000719">
    <property type="entry name" value="Prot_kinase_dom"/>
</dbReference>
<evidence type="ECO:0000313" key="14">
    <source>
        <dbReference type="EMBL" id="KAL3523615.1"/>
    </source>
</evidence>
<feature type="domain" description="Protein kinase" evidence="13">
    <location>
        <begin position="93"/>
        <end position="377"/>
    </location>
</feature>
<keyword evidence="5" id="KW-0547">Nucleotide-binding</keyword>
<dbReference type="AlphaFoldDB" id="A0ABD2ZZ49"/>
<dbReference type="SUPFAM" id="SSF56112">
    <property type="entry name" value="Protein kinase-like (PK-like)"/>
    <property type="match status" value="1"/>
</dbReference>
<dbReference type="InterPro" id="IPR011009">
    <property type="entry name" value="Kinase-like_dom_sf"/>
</dbReference>
<dbReference type="GO" id="GO:0005524">
    <property type="term" value="F:ATP binding"/>
    <property type="evidence" value="ECO:0007669"/>
    <property type="project" value="UniProtKB-KW"/>
</dbReference>
<feature type="region of interest" description="Disordered" evidence="12">
    <location>
        <begin position="23"/>
        <end position="45"/>
    </location>
</feature>
<dbReference type="Gene3D" id="1.10.510.10">
    <property type="entry name" value="Transferase(Phosphotransferase) domain 1"/>
    <property type="match status" value="1"/>
</dbReference>
<evidence type="ECO:0000256" key="8">
    <source>
        <dbReference type="ARBA" id="ARBA00023157"/>
    </source>
</evidence>
<dbReference type="Proteomes" id="UP001630127">
    <property type="component" value="Unassembled WGS sequence"/>
</dbReference>
<gene>
    <name evidence="14" type="ORF">ACH5RR_016449</name>
</gene>
<evidence type="ECO:0000256" key="1">
    <source>
        <dbReference type="ARBA" id="ARBA00012513"/>
    </source>
</evidence>
<proteinExistence type="predicted"/>
<evidence type="ECO:0000313" key="15">
    <source>
        <dbReference type="Proteomes" id="UP001630127"/>
    </source>
</evidence>
<evidence type="ECO:0000256" key="5">
    <source>
        <dbReference type="ARBA" id="ARBA00022741"/>
    </source>
</evidence>
<keyword evidence="8" id="KW-1015">Disulfide bond</keyword>
<dbReference type="PROSITE" id="PS00108">
    <property type="entry name" value="PROTEIN_KINASE_ST"/>
    <property type="match status" value="1"/>
</dbReference>
<reference evidence="14 15" key="1">
    <citation type="submission" date="2024-11" db="EMBL/GenBank/DDBJ databases">
        <title>A near-complete genome assembly of Cinchona calisaya.</title>
        <authorList>
            <person name="Lian D.C."/>
            <person name="Zhao X.W."/>
            <person name="Wei L."/>
        </authorList>
    </citation>
    <scope>NUCLEOTIDE SEQUENCE [LARGE SCALE GENOMIC DNA]</scope>
    <source>
        <tissue evidence="14">Nenye</tissue>
    </source>
</reference>
<dbReference type="SMART" id="SM00220">
    <property type="entry name" value="S_TKc"/>
    <property type="match status" value="1"/>
</dbReference>
<evidence type="ECO:0000256" key="11">
    <source>
        <dbReference type="ARBA" id="ARBA00048679"/>
    </source>
</evidence>
<keyword evidence="6" id="KW-0418">Kinase</keyword>
<dbReference type="Pfam" id="PF07714">
    <property type="entry name" value="PK_Tyr_Ser-Thr"/>
    <property type="match status" value="1"/>
</dbReference>
<comment type="catalytic activity">
    <reaction evidence="11">
        <text>L-seryl-[protein] + ATP = O-phospho-L-seryl-[protein] + ADP + H(+)</text>
        <dbReference type="Rhea" id="RHEA:17989"/>
        <dbReference type="Rhea" id="RHEA-COMP:9863"/>
        <dbReference type="Rhea" id="RHEA-COMP:11604"/>
        <dbReference type="ChEBI" id="CHEBI:15378"/>
        <dbReference type="ChEBI" id="CHEBI:29999"/>
        <dbReference type="ChEBI" id="CHEBI:30616"/>
        <dbReference type="ChEBI" id="CHEBI:83421"/>
        <dbReference type="ChEBI" id="CHEBI:456216"/>
        <dbReference type="EC" id="2.7.11.1"/>
    </reaction>
</comment>
<dbReference type="PANTHER" id="PTHR27002:SF1082">
    <property type="entry name" value="OS06G0693000 PROTEIN"/>
    <property type="match status" value="1"/>
</dbReference>
<organism evidence="14 15">
    <name type="scientific">Cinchona calisaya</name>
    <dbReference type="NCBI Taxonomy" id="153742"/>
    <lineage>
        <taxon>Eukaryota</taxon>
        <taxon>Viridiplantae</taxon>
        <taxon>Streptophyta</taxon>
        <taxon>Embryophyta</taxon>
        <taxon>Tracheophyta</taxon>
        <taxon>Spermatophyta</taxon>
        <taxon>Magnoliopsida</taxon>
        <taxon>eudicotyledons</taxon>
        <taxon>Gunneridae</taxon>
        <taxon>Pentapetalae</taxon>
        <taxon>asterids</taxon>
        <taxon>lamiids</taxon>
        <taxon>Gentianales</taxon>
        <taxon>Rubiaceae</taxon>
        <taxon>Cinchonoideae</taxon>
        <taxon>Cinchoneae</taxon>
        <taxon>Cinchona</taxon>
    </lineage>
</organism>
<evidence type="ECO:0000256" key="9">
    <source>
        <dbReference type="ARBA" id="ARBA00023180"/>
    </source>
</evidence>
<keyword evidence="3" id="KW-0808">Transferase</keyword>
<comment type="caution">
    <text evidence="14">The sequence shown here is derived from an EMBL/GenBank/DDBJ whole genome shotgun (WGS) entry which is preliminary data.</text>
</comment>
<evidence type="ECO:0000256" key="7">
    <source>
        <dbReference type="ARBA" id="ARBA00022840"/>
    </source>
</evidence>
<protein>
    <recommendedName>
        <fullName evidence="1">non-specific serine/threonine protein kinase</fullName>
        <ecNumber evidence="1">2.7.11.1</ecNumber>
    </recommendedName>
</protein>
<keyword evidence="9" id="KW-0325">Glycoprotein</keyword>
<dbReference type="EC" id="2.7.11.1" evidence="1"/>
<dbReference type="InterPro" id="IPR001245">
    <property type="entry name" value="Ser-Thr/Tyr_kinase_cat_dom"/>
</dbReference>
<keyword evidence="2" id="KW-0723">Serine/threonine-protein kinase</keyword>
<evidence type="ECO:0000256" key="2">
    <source>
        <dbReference type="ARBA" id="ARBA00022527"/>
    </source>
</evidence>
<keyword evidence="7" id="KW-0067">ATP-binding</keyword>
<dbReference type="InterPro" id="IPR008271">
    <property type="entry name" value="Ser/Thr_kinase_AS"/>
</dbReference>
<evidence type="ECO:0000259" key="13">
    <source>
        <dbReference type="PROSITE" id="PS50011"/>
    </source>
</evidence>
<dbReference type="GO" id="GO:0004674">
    <property type="term" value="F:protein serine/threonine kinase activity"/>
    <property type="evidence" value="ECO:0007669"/>
    <property type="project" value="UniProtKB-KW"/>
</dbReference>
<keyword evidence="4" id="KW-0732">Signal</keyword>
<dbReference type="Gene3D" id="3.30.200.20">
    <property type="entry name" value="Phosphorylase Kinase, domain 1"/>
    <property type="match status" value="1"/>
</dbReference>
<evidence type="ECO:0000256" key="3">
    <source>
        <dbReference type="ARBA" id="ARBA00022679"/>
    </source>
</evidence>
<dbReference type="FunFam" id="1.10.510.10:FF:000060">
    <property type="entry name" value="G-type lectin S-receptor-like serine/threonine-protein kinase"/>
    <property type="match status" value="1"/>
</dbReference>
<dbReference type="PANTHER" id="PTHR27002">
    <property type="entry name" value="RECEPTOR-LIKE SERINE/THREONINE-PROTEIN KINASE SD1-8"/>
    <property type="match status" value="1"/>
</dbReference>
<evidence type="ECO:0000256" key="12">
    <source>
        <dbReference type="SAM" id="MobiDB-lite"/>
    </source>
</evidence>
<accession>A0ABD2ZZ49</accession>
<evidence type="ECO:0000256" key="4">
    <source>
        <dbReference type="ARBA" id="ARBA00022729"/>
    </source>
</evidence>
<dbReference type="PROSITE" id="PS50011">
    <property type="entry name" value="PROTEIN_KINASE_DOM"/>
    <property type="match status" value="1"/>
</dbReference>
<evidence type="ECO:0000256" key="10">
    <source>
        <dbReference type="ARBA" id="ARBA00047899"/>
    </source>
</evidence>
<comment type="catalytic activity">
    <reaction evidence="10">
        <text>L-threonyl-[protein] + ATP = O-phospho-L-threonyl-[protein] + ADP + H(+)</text>
        <dbReference type="Rhea" id="RHEA:46608"/>
        <dbReference type="Rhea" id="RHEA-COMP:11060"/>
        <dbReference type="Rhea" id="RHEA-COMP:11605"/>
        <dbReference type="ChEBI" id="CHEBI:15378"/>
        <dbReference type="ChEBI" id="CHEBI:30013"/>
        <dbReference type="ChEBI" id="CHEBI:30616"/>
        <dbReference type="ChEBI" id="CHEBI:61977"/>
        <dbReference type="ChEBI" id="CHEBI:456216"/>
        <dbReference type="EC" id="2.7.11.1"/>
    </reaction>
</comment>